<reference evidence="2 3" key="1">
    <citation type="submission" date="2018-03" db="EMBL/GenBank/DDBJ databases">
        <title>Genomic Encyclopedia of Archaeal and Bacterial Type Strains, Phase II (KMG-II): from individual species to whole genera.</title>
        <authorList>
            <person name="Goeker M."/>
        </authorList>
    </citation>
    <scope>NUCLEOTIDE SEQUENCE [LARGE SCALE GENOMIC DNA]</scope>
    <source>
        <strain evidence="2 3">DSM 44889</strain>
    </source>
</reference>
<dbReference type="OrthoDB" id="3837939at2"/>
<evidence type="ECO:0000313" key="2">
    <source>
        <dbReference type="EMBL" id="PWJ45554.1"/>
    </source>
</evidence>
<organism evidence="2 3">
    <name type="scientific">Quadrisphaera granulorum</name>
    <dbReference type="NCBI Taxonomy" id="317664"/>
    <lineage>
        <taxon>Bacteria</taxon>
        <taxon>Bacillati</taxon>
        <taxon>Actinomycetota</taxon>
        <taxon>Actinomycetes</taxon>
        <taxon>Kineosporiales</taxon>
        <taxon>Kineosporiaceae</taxon>
        <taxon>Quadrisphaera</taxon>
    </lineage>
</organism>
<evidence type="ECO:0000313" key="3">
    <source>
        <dbReference type="Proteomes" id="UP000245469"/>
    </source>
</evidence>
<accession>A0A315ZLH1</accession>
<protein>
    <recommendedName>
        <fullName evidence="1">DUF7668 domain-containing protein</fullName>
    </recommendedName>
</protein>
<dbReference type="Proteomes" id="UP000245469">
    <property type="component" value="Unassembled WGS sequence"/>
</dbReference>
<feature type="domain" description="DUF7668" evidence="1">
    <location>
        <begin position="164"/>
        <end position="257"/>
    </location>
</feature>
<sequence>MADEAEEPAVQLPVEWTRRARKAEMTRKTATSRRRLFGRTPRWHTRRARVVALSPADTPGDVVTQLAACWDDAAEQLRGDQLTPSDIDEVTVRTTDLAAAHDQAGALSRRLRQAGAREQVYFVVVDDLPLPGAFVELEVSASHTTLVSGQPPPASAPHEPVREHLRAAIRAELDALVRGDRPDQLVWVEQYGDDGATLVVQPDDIWEHPESHVHRHDDGGWSVEVQLWTLTEYPSELTAEIEIDPSGTATLYNVHVM</sequence>
<dbReference type="SUPFAM" id="SSF55298">
    <property type="entry name" value="YjgF-like"/>
    <property type="match status" value="1"/>
</dbReference>
<dbReference type="Pfam" id="PF24705">
    <property type="entry name" value="DUF7668"/>
    <property type="match status" value="1"/>
</dbReference>
<gene>
    <name evidence="2" type="ORF">BXY45_1555</name>
</gene>
<dbReference type="Gene3D" id="3.30.1330.40">
    <property type="entry name" value="RutC-like"/>
    <property type="match status" value="1"/>
</dbReference>
<keyword evidence="3" id="KW-1185">Reference proteome</keyword>
<dbReference type="EMBL" id="QGDQ01000055">
    <property type="protein sequence ID" value="PWJ45554.1"/>
    <property type="molecule type" value="Genomic_DNA"/>
</dbReference>
<dbReference type="InterPro" id="IPR056085">
    <property type="entry name" value="DUF7668"/>
</dbReference>
<name>A0A315ZLH1_9ACTN</name>
<dbReference type="RefSeq" id="WP_146211343.1">
    <property type="nucleotide sequence ID" value="NZ_QGDQ01000055.1"/>
</dbReference>
<dbReference type="AlphaFoldDB" id="A0A315ZLH1"/>
<comment type="caution">
    <text evidence="2">The sequence shown here is derived from an EMBL/GenBank/DDBJ whole genome shotgun (WGS) entry which is preliminary data.</text>
</comment>
<proteinExistence type="predicted"/>
<evidence type="ECO:0000259" key="1">
    <source>
        <dbReference type="Pfam" id="PF24705"/>
    </source>
</evidence>
<dbReference type="InterPro" id="IPR035959">
    <property type="entry name" value="RutC-like_sf"/>
</dbReference>